<evidence type="ECO:0000313" key="1">
    <source>
        <dbReference type="EMBL" id="MEE3745053.1"/>
    </source>
</evidence>
<organism evidence="1 2">
    <name type="scientific">Campylobacter porcelli</name>
    <dbReference type="NCBI Taxonomy" id="1660073"/>
    <lineage>
        <taxon>Bacteria</taxon>
        <taxon>Pseudomonadati</taxon>
        <taxon>Campylobacterota</taxon>
        <taxon>Epsilonproteobacteria</taxon>
        <taxon>Campylobacterales</taxon>
        <taxon>Campylobacteraceae</taxon>
        <taxon>Campylobacter</taxon>
    </lineage>
</organism>
<accession>A0ABU7M776</accession>
<evidence type="ECO:0000313" key="2">
    <source>
        <dbReference type="Proteomes" id="UP001331664"/>
    </source>
</evidence>
<dbReference type="Proteomes" id="UP001331664">
    <property type="component" value="Unassembled WGS sequence"/>
</dbReference>
<dbReference type="InterPro" id="IPR009057">
    <property type="entry name" value="Homeodomain-like_sf"/>
</dbReference>
<dbReference type="RefSeq" id="WP_330526404.1">
    <property type="nucleotide sequence ID" value="NZ_JAZBRD010000012.1"/>
</dbReference>
<protein>
    <recommendedName>
        <fullName evidence="3">Transposase</fullName>
    </recommendedName>
</protein>
<reference evidence="1 2" key="1">
    <citation type="submission" date="2024-01" db="EMBL/GenBank/DDBJ databases">
        <title>Campylobacter porcellus sp. nov.</title>
        <authorList>
            <person name="Papic B."/>
            <person name="Gruntar I."/>
        </authorList>
    </citation>
    <scope>NUCLEOTIDE SEQUENCE [LARGE SCALE GENOMIC DNA]</scope>
    <source>
        <strain evidence="1 2">CX2-4855-23</strain>
    </source>
</reference>
<dbReference type="EMBL" id="JAZBRD010000012">
    <property type="protein sequence ID" value="MEE3745053.1"/>
    <property type="molecule type" value="Genomic_DNA"/>
</dbReference>
<proteinExistence type="predicted"/>
<sequence>MKYTKEFKEECVNLLKSGVSALALSKQTGCSRPTLASWLKAYEKENFSIENAIKFTKAKIGELSKKPNPSSDEVVMMSELVSALAKLENGVKKVKSIKPRPVINMNSPTANELKKRILDHGGLFNYQREFLNSNDTFRIVLKSRQIGFSYVSSAGCTNWRSSWA</sequence>
<evidence type="ECO:0008006" key="3">
    <source>
        <dbReference type="Google" id="ProtNLM"/>
    </source>
</evidence>
<dbReference type="SUPFAM" id="SSF46689">
    <property type="entry name" value="Homeodomain-like"/>
    <property type="match status" value="1"/>
</dbReference>
<gene>
    <name evidence="1" type="ORF">V2I23_07075</name>
</gene>
<name>A0ABU7M776_9BACT</name>
<comment type="caution">
    <text evidence="1">The sequence shown here is derived from an EMBL/GenBank/DDBJ whole genome shotgun (WGS) entry which is preliminary data.</text>
</comment>
<keyword evidence="2" id="KW-1185">Reference proteome</keyword>